<name>A0A3L6SJC2_PANMI</name>
<gene>
    <name evidence="2" type="ORF">C2845_PM07G32780</name>
</gene>
<feature type="compositionally biased region" description="Basic residues" evidence="1">
    <location>
        <begin position="55"/>
        <end position="67"/>
    </location>
</feature>
<evidence type="ECO:0000313" key="2">
    <source>
        <dbReference type="EMBL" id="RLN22679.1"/>
    </source>
</evidence>
<evidence type="ECO:0000256" key="1">
    <source>
        <dbReference type="SAM" id="MobiDB-lite"/>
    </source>
</evidence>
<accession>A0A3L6SJC2</accession>
<keyword evidence="3" id="KW-1185">Reference proteome</keyword>
<feature type="compositionally biased region" description="Polar residues" evidence="1">
    <location>
        <begin position="78"/>
        <end position="94"/>
    </location>
</feature>
<evidence type="ECO:0000313" key="3">
    <source>
        <dbReference type="Proteomes" id="UP000275267"/>
    </source>
</evidence>
<organism evidence="2 3">
    <name type="scientific">Panicum miliaceum</name>
    <name type="common">Proso millet</name>
    <name type="synonym">Broomcorn millet</name>
    <dbReference type="NCBI Taxonomy" id="4540"/>
    <lineage>
        <taxon>Eukaryota</taxon>
        <taxon>Viridiplantae</taxon>
        <taxon>Streptophyta</taxon>
        <taxon>Embryophyta</taxon>
        <taxon>Tracheophyta</taxon>
        <taxon>Spermatophyta</taxon>
        <taxon>Magnoliopsida</taxon>
        <taxon>Liliopsida</taxon>
        <taxon>Poales</taxon>
        <taxon>Poaceae</taxon>
        <taxon>PACMAD clade</taxon>
        <taxon>Panicoideae</taxon>
        <taxon>Panicodae</taxon>
        <taxon>Paniceae</taxon>
        <taxon>Panicinae</taxon>
        <taxon>Panicum</taxon>
        <taxon>Panicum sect. Panicum</taxon>
    </lineage>
</organism>
<proteinExistence type="predicted"/>
<dbReference type="EMBL" id="PQIB02000004">
    <property type="protein sequence ID" value="RLN22679.1"/>
    <property type="molecule type" value="Genomic_DNA"/>
</dbReference>
<dbReference type="AlphaFoldDB" id="A0A3L6SJC2"/>
<reference evidence="3" key="1">
    <citation type="journal article" date="2019" name="Nat. Commun.">
        <title>The genome of broomcorn millet.</title>
        <authorList>
            <person name="Zou C."/>
            <person name="Miki D."/>
            <person name="Li D."/>
            <person name="Tang Q."/>
            <person name="Xiao L."/>
            <person name="Rajput S."/>
            <person name="Deng P."/>
            <person name="Jia W."/>
            <person name="Huang R."/>
            <person name="Zhang M."/>
            <person name="Sun Y."/>
            <person name="Hu J."/>
            <person name="Fu X."/>
            <person name="Schnable P.S."/>
            <person name="Li F."/>
            <person name="Zhang H."/>
            <person name="Feng B."/>
            <person name="Zhu X."/>
            <person name="Liu R."/>
            <person name="Schnable J.C."/>
            <person name="Zhu J.-K."/>
            <person name="Zhang H."/>
        </authorList>
    </citation>
    <scope>NUCLEOTIDE SEQUENCE [LARGE SCALE GENOMIC DNA]</scope>
</reference>
<dbReference type="Proteomes" id="UP000275267">
    <property type="component" value="Unassembled WGS sequence"/>
</dbReference>
<feature type="region of interest" description="Disordered" evidence="1">
    <location>
        <begin position="1"/>
        <end position="94"/>
    </location>
</feature>
<protein>
    <submittedName>
        <fullName evidence="2">Uncharacterized protein</fullName>
    </submittedName>
</protein>
<sequence length="94" mass="10558">MQALSQQIPRVRLLLDMRRPPAEGERRAETKPTQHNRADARPHAAKTPHASSPSSRRRREALQRRRQQPSSQPPPTKQAHTQQVEGTPADGSST</sequence>
<feature type="compositionally biased region" description="Basic and acidic residues" evidence="1">
    <location>
        <begin position="13"/>
        <end position="42"/>
    </location>
</feature>
<comment type="caution">
    <text evidence="2">The sequence shown here is derived from an EMBL/GenBank/DDBJ whole genome shotgun (WGS) entry which is preliminary data.</text>
</comment>